<proteinExistence type="predicted"/>
<feature type="domain" description="Glycosyl transferase family 1" evidence="2">
    <location>
        <begin position="179"/>
        <end position="326"/>
    </location>
</feature>
<protein>
    <submittedName>
        <fullName evidence="3">Mannosylfructose-phosphate synthase</fullName>
        <ecNumber evidence="3">2.4.1.246</ecNumber>
    </submittedName>
</protein>
<dbReference type="CDD" id="cd03809">
    <property type="entry name" value="GT4_MtfB-like"/>
    <property type="match status" value="1"/>
</dbReference>
<dbReference type="GO" id="GO:0103011">
    <property type="term" value="F:mannosylfructose-phosphate synthase activity"/>
    <property type="evidence" value="ECO:0007669"/>
    <property type="project" value="UniProtKB-EC"/>
</dbReference>
<keyword evidence="3" id="KW-0328">Glycosyltransferase</keyword>
<dbReference type="SUPFAM" id="SSF53756">
    <property type="entry name" value="UDP-Glycosyltransferase/glycogen phosphorylase"/>
    <property type="match status" value="1"/>
</dbReference>
<sequence>MTQPLSGVQRFAIEISRALARVSHEDGEPPPVMLTPSAAIAENDAPALPRRTTGRWHGQIWEQLELPWAARGGILLNLGNTAPLWGGARIVIIHDAGIFSQPGSYSWKFRLWYRFLHTLLRHSRARLVTVSEFSRAELSRYLHIAPRRIAVMGEGADHIARVTADPSILIRHDLRPNGFVLAVGNLAPHKNLARLGMLARVLALRGVELVISGSVNSAVFNASGARNLPEPAIYVGRVSDPELRALYESAACFVFPSLYEGFGLPPLEAMSCGCPVVAADIPVLHEICGDAALYADPLDPEAITRRVTEILDAPAIAQEMRAAGRARAASHTWDRAARTLLDIARGTTP</sequence>
<evidence type="ECO:0000259" key="2">
    <source>
        <dbReference type="Pfam" id="PF00534"/>
    </source>
</evidence>
<reference evidence="3 4" key="1">
    <citation type="submission" date="2017-08" db="EMBL/GenBank/DDBJ databases">
        <title>Complete genome sequence of Gluconacetobacter saccharivorans CV1 isolated from Fermented Vinegar.</title>
        <authorList>
            <person name="Kim S.-Y."/>
        </authorList>
    </citation>
    <scope>NUCLEOTIDE SEQUENCE [LARGE SCALE GENOMIC DNA]</scope>
    <source>
        <strain evidence="3 4">CV1</strain>
    </source>
</reference>
<dbReference type="RefSeq" id="WP_174234124.1">
    <property type="nucleotide sequence ID" value="NZ_CP023036.1"/>
</dbReference>
<gene>
    <name evidence="3" type="primary">mfpsA</name>
    <name evidence="3" type="ORF">CD178_02951</name>
</gene>
<dbReference type="Gene3D" id="3.40.50.2000">
    <property type="entry name" value="Glycogen Phosphorylase B"/>
    <property type="match status" value="2"/>
</dbReference>
<dbReference type="Pfam" id="PF00534">
    <property type="entry name" value="Glycos_transf_1"/>
    <property type="match status" value="1"/>
</dbReference>
<dbReference type="GO" id="GO:0009103">
    <property type="term" value="P:lipopolysaccharide biosynthetic process"/>
    <property type="evidence" value="ECO:0007669"/>
    <property type="project" value="TreeGrafter"/>
</dbReference>
<organism evidence="3 4">
    <name type="scientific">Komagataeibacter saccharivorans</name>
    <dbReference type="NCBI Taxonomy" id="265959"/>
    <lineage>
        <taxon>Bacteria</taxon>
        <taxon>Pseudomonadati</taxon>
        <taxon>Pseudomonadota</taxon>
        <taxon>Alphaproteobacteria</taxon>
        <taxon>Acetobacterales</taxon>
        <taxon>Acetobacteraceae</taxon>
        <taxon>Komagataeibacter</taxon>
    </lineage>
</organism>
<keyword evidence="4" id="KW-1185">Reference proteome</keyword>
<accession>A0A347WFQ2</accession>
<evidence type="ECO:0000313" key="3">
    <source>
        <dbReference type="EMBL" id="AXY23695.1"/>
    </source>
</evidence>
<evidence type="ECO:0000256" key="1">
    <source>
        <dbReference type="ARBA" id="ARBA00022679"/>
    </source>
</evidence>
<dbReference type="PANTHER" id="PTHR46401">
    <property type="entry name" value="GLYCOSYLTRANSFERASE WBBK-RELATED"/>
    <property type="match status" value="1"/>
</dbReference>
<dbReference type="EMBL" id="CP023036">
    <property type="protein sequence ID" value="AXY23695.1"/>
    <property type="molecule type" value="Genomic_DNA"/>
</dbReference>
<dbReference type="AlphaFoldDB" id="A0A347WFQ2"/>
<keyword evidence="1 3" id="KW-0808">Transferase</keyword>
<dbReference type="Proteomes" id="UP000264120">
    <property type="component" value="Chromosome"/>
</dbReference>
<dbReference type="KEGG" id="ksc:CD178_02951"/>
<dbReference type="InterPro" id="IPR001296">
    <property type="entry name" value="Glyco_trans_1"/>
</dbReference>
<evidence type="ECO:0000313" key="4">
    <source>
        <dbReference type="Proteomes" id="UP000264120"/>
    </source>
</evidence>
<dbReference type="PANTHER" id="PTHR46401:SF2">
    <property type="entry name" value="GLYCOSYLTRANSFERASE WBBK-RELATED"/>
    <property type="match status" value="1"/>
</dbReference>
<name>A0A347WFQ2_9PROT</name>
<dbReference type="EC" id="2.4.1.246" evidence="3"/>